<gene>
    <name evidence="7" type="ORF">TR114616</name>
</gene>
<dbReference type="PANTHER" id="PTHR16002">
    <property type="entry name" value="TRANSMEMBRANE PROTEIN 248-LIKE"/>
    <property type="match status" value="1"/>
</dbReference>
<keyword evidence="4 5" id="KW-0472">Membrane</keyword>
<evidence type="ECO:0000256" key="5">
    <source>
        <dbReference type="SAM" id="Phobius"/>
    </source>
</evidence>
<evidence type="ECO:0000256" key="3">
    <source>
        <dbReference type="ARBA" id="ARBA00022989"/>
    </source>
</evidence>
<accession>A0A0V0J4E9</accession>
<evidence type="ECO:0000256" key="1">
    <source>
        <dbReference type="ARBA" id="ARBA00004370"/>
    </source>
</evidence>
<dbReference type="PANTHER" id="PTHR16002:SF4">
    <property type="entry name" value="TMEM248_TMEM219 DOMAIN-CONTAINING PROTEIN"/>
    <property type="match status" value="1"/>
</dbReference>
<feature type="transmembrane region" description="Helical" evidence="5">
    <location>
        <begin position="242"/>
        <end position="262"/>
    </location>
</feature>
<protein>
    <recommendedName>
        <fullName evidence="6">TMEM248/TMEM219 domain-containing protein</fullName>
    </recommendedName>
</protein>
<evidence type="ECO:0000256" key="4">
    <source>
        <dbReference type="ARBA" id="ARBA00023136"/>
    </source>
</evidence>
<proteinExistence type="predicted"/>
<dbReference type="GO" id="GO:0016020">
    <property type="term" value="C:membrane"/>
    <property type="evidence" value="ECO:0007669"/>
    <property type="project" value="UniProtKB-SubCell"/>
</dbReference>
<dbReference type="InterPro" id="IPR039493">
    <property type="entry name" value="TMEM248/TMEM219"/>
</dbReference>
<comment type="subcellular location">
    <subcellularLocation>
        <location evidence="1">Membrane</location>
    </subcellularLocation>
</comment>
<keyword evidence="3 5" id="KW-1133">Transmembrane helix</keyword>
<keyword evidence="2 5" id="KW-0812">Transmembrane</keyword>
<dbReference type="InterPro" id="IPR039587">
    <property type="entry name" value="TMEM248/TMEM219_dom"/>
</dbReference>
<evidence type="ECO:0000313" key="7">
    <source>
        <dbReference type="EMBL" id="JAP60143.1"/>
    </source>
</evidence>
<feature type="domain" description="TMEM248/TMEM219" evidence="6">
    <location>
        <begin position="7"/>
        <end position="181"/>
    </location>
</feature>
<evidence type="ECO:0000256" key="2">
    <source>
        <dbReference type="ARBA" id="ARBA00022692"/>
    </source>
</evidence>
<organism evidence="7">
    <name type="scientific">Schistocephalus solidus</name>
    <name type="common">Tapeworm</name>
    <dbReference type="NCBI Taxonomy" id="70667"/>
    <lineage>
        <taxon>Eukaryota</taxon>
        <taxon>Metazoa</taxon>
        <taxon>Spiralia</taxon>
        <taxon>Lophotrochozoa</taxon>
        <taxon>Platyhelminthes</taxon>
        <taxon>Cestoda</taxon>
        <taxon>Eucestoda</taxon>
        <taxon>Diphyllobothriidea</taxon>
        <taxon>Diphyllobothriidae</taxon>
        <taxon>Schistocephalus</taxon>
    </lineage>
</organism>
<name>A0A0V0J4E9_SCHSO</name>
<dbReference type="AlphaFoldDB" id="A0A0V0J4E9"/>
<dbReference type="Pfam" id="PF14940">
    <property type="entry name" value="TMEM219"/>
    <property type="match status" value="1"/>
</dbReference>
<dbReference type="EMBL" id="GEEE01003082">
    <property type="protein sequence ID" value="JAP60143.1"/>
    <property type="molecule type" value="Transcribed_RNA"/>
</dbReference>
<evidence type="ECO:0000259" key="6">
    <source>
        <dbReference type="Pfam" id="PF14940"/>
    </source>
</evidence>
<reference evidence="7" key="1">
    <citation type="submission" date="2016-01" db="EMBL/GenBank/DDBJ databases">
        <title>Reference transcriptome for the parasite Schistocephalus solidus: insights into the molecular evolution of parasitism.</title>
        <authorList>
            <person name="Hebert F.O."/>
            <person name="Grambauer S."/>
            <person name="Barber I."/>
            <person name="Landry C.R."/>
            <person name="Aubin-Horth N."/>
        </authorList>
    </citation>
    <scope>NUCLEOTIDE SEQUENCE</scope>
</reference>
<sequence>MILCQSIVRKPQVSLFLLVLVLCTSALLGALIKLYIVESIVDPDVKSDAVQLTHMLSQLEFCTELSNVSSSLTEVHDAFLLDYDSLRSKKAASWATRLTLTYSSSSPSLKGGQRAFAQMRASHLGFTGADALKKVNVSIILPHEMTSCTGSTCHSAVFESCLIFTAPYDLFPYPHARSSCDTSRIARVKASGTNKLLWQKRSHRFGGNRCGSRLVYQPTFRGDILLLPKIPQADIDIISHHLLVVIALLVSIIVAITLYLIFLNVGKPYEPLPAENYKDPDEDVFTDSI</sequence>